<dbReference type="CDD" id="cd00093">
    <property type="entry name" value="HTH_XRE"/>
    <property type="match status" value="1"/>
</dbReference>
<dbReference type="PANTHER" id="PTHR36924">
    <property type="entry name" value="ANTITOXIN HIGA-1"/>
    <property type="match status" value="1"/>
</dbReference>
<keyword evidence="1" id="KW-0238">DNA-binding</keyword>
<evidence type="ECO:0000313" key="3">
    <source>
        <dbReference type="EMBL" id="SHG40672.1"/>
    </source>
</evidence>
<dbReference type="NCBIfam" id="TIGR02607">
    <property type="entry name" value="antidote_HigA"/>
    <property type="match status" value="1"/>
</dbReference>
<dbReference type="Gene3D" id="1.10.260.40">
    <property type="entry name" value="lambda repressor-like DNA-binding domains"/>
    <property type="match status" value="1"/>
</dbReference>
<dbReference type="GO" id="GO:0003677">
    <property type="term" value="F:DNA binding"/>
    <property type="evidence" value="ECO:0007669"/>
    <property type="project" value="UniProtKB-KW"/>
</dbReference>
<dbReference type="SMART" id="SM00530">
    <property type="entry name" value="HTH_XRE"/>
    <property type="match status" value="1"/>
</dbReference>
<name>A0A1M5JJD2_9RHOB</name>
<evidence type="ECO:0000256" key="1">
    <source>
        <dbReference type="ARBA" id="ARBA00023125"/>
    </source>
</evidence>
<evidence type="ECO:0000259" key="2">
    <source>
        <dbReference type="PROSITE" id="PS50943"/>
    </source>
</evidence>
<dbReference type="InterPro" id="IPR001387">
    <property type="entry name" value="Cro/C1-type_HTH"/>
</dbReference>
<dbReference type="InterPro" id="IPR013430">
    <property type="entry name" value="Toxin_antidote_HigA"/>
</dbReference>
<reference evidence="4" key="1">
    <citation type="submission" date="2016-11" db="EMBL/GenBank/DDBJ databases">
        <authorList>
            <person name="Varghese N."/>
            <person name="Submissions S."/>
        </authorList>
    </citation>
    <scope>NUCLEOTIDE SEQUENCE [LARGE SCALE GENOMIC DNA]</scope>
    <source>
        <strain evidence="4">DSM 28223</strain>
    </source>
</reference>
<dbReference type="Proteomes" id="UP000184211">
    <property type="component" value="Unassembled WGS sequence"/>
</dbReference>
<sequence length="103" mass="11443">MSLLDFTMHPGEVLKELYLKPLGLSSIKFAEVIHVPRSRVERLVRGDCGITPDTAFRLAKALQTTPEMWLTMQNTYDLAMAKDEVDVSAIKPLPAISENTKAA</sequence>
<dbReference type="Pfam" id="PF01381">
    <property type="entry name" value="HTH_3"/>
    <property type="match status" value="1"/>
</dbReference>
<dbReference type="OrthoDB" id="3174593at2"/>
<dbReference type="InterPro" id="IPR010982">
    <property type="entry name" value="Lambda_DNA-bd_dom_sf"/>
</dbReference>
<dbReference type="PANTHER" id="PTHR36924:SF1">
    <property type="entry name" value="ANTITOXIN HIGA-1"/>
    <property type="match status" value="1"/>
</dbReference>
<evidence type="ECO:0000313" key="4">
    <source>
        <dbReference type="Proteomes" id="UP000184211"/>
    </source>
</evidence>
<dbReference type="AlphaFoldDB" id="A0A1M5JJD2"/>
<proteinExistence type="predicted"/>
<accession>A0A1M5JJD2</accession>
<dbReference type="RefSeq" id="WP_072790515.1">
    <property type="nucleotide sequence ID" value="NZ_FQWM01000001.1"/>
</dbReference>
<dbReference type="SUPFAM" id="SSF47413">
    <property type="entry name" value="lambda repressor-like DNA-binding domains"/>
    <property type="match status" value="1"/>
</dbReference>
<dbReference type="EMBL" id="FQWM01000001">
    <property type="protein sequence ID" value="SHG40672.1"/>
    <property type="molecule type" value="Genomic_DNA"/>
</dbReference>
<dbReference type="PROSITE" id="PS50943">
    <property type="entry name" value="HTH_CROC1"/>
    <property type="match status" value="1"/>
</dbReference>
<protein>
    <submittedName>
        <fullName evidence="3">Addiction module antidote protein, HigA family</fullName>
    </submittedName>
</protein>
<feature type="domain" description="HTH cro/C1-type" evidence="2">
    <location>
        <begin position="14"/>
        <end position="69"/>
    </location>
</feature>
<dbReference type="STRING" id="870908.SAMN04488044_0683"/>
<organism evidence="3 4">
    <name type="scientific">Cognatishimia maritima</name>
    <dbReference type="NCBI Taxonomy" id="870908"/>
    <lineage>
        <taxon>Bacteria</taxon>
        <taxon>Pseudomonadati</taxon>
        <taxon>Pseudomonadota</taxon>
        <taxon>Alphaproteobacteria</taxon>
        <taxon>Rhodobacterales</taxon>
        <taxon>Paracoccaceae</taxon>
        <taxon>Cognatishimia</taxon>
    </lineage>
</organism>
<gene>
    <name evidence="3" type="ORF">SAMN04488044_0683</name>
</gene>
<keyword evidence="4" id="KW-1185">Reference proteome</keyword>